<feature type="transmembrane region" description="Helical" evidence="1">
    <location>
        <begin position="297"/>
        <end position="316"/>
    </location>
</feature>
<protein>
    <submittedName>
        <fullName evidence="2">ABC-2 type transport system permease protein</fullName>
    </submittedName>
</protein>
<feature type="transmembrane region" description="Helical" evidence="1">
    <location>
        <begin position="133"/>
        <end position="158"/>
    </location>
</feature>
<accession>A0A4R7TCG0</accession>
<dbReference type="AlphaFoldDB" id="A0A4R7TCG0"/>
<feature type="transmembrane region" description="Helical" evidence="1">
    <location>
        <begin position="59"/>
        <end position="78"/>
    </location>
</feature>
<feature type="transmembrane region" description="Helical" evidence="1">
    <location>
        <begin position="99"/>
        <end position="127"/>
    </location>
</feature>
<feature type="transmembrane region" description="Helical" evidence="1">
    <location>
        <begin position="391"/>
        <end position="419"/>
    </location>
</feature>
<dbReference type="OrthoDB" id="2955510at2"/>
<feature type="transmembrane region" description="Helical" evidence="1">
    <location>
        <begin position="532"/>
        <end position="555"/>
    </location>
</feature>
<organism evidence="2 3">
    <name type="scientific">Kribbella voronezhensis</name>
    <dbReference type="NCBI Taxonomy" id="2512212"/>
    <lineage>
        <taxon>Bacteria</taxon>
        <taxon>Bacillati</taxon>
        <taxon>Actinomycetota</taxon>
        <taxon>Actinomycetes</taxon>
        <taxon>Propionibacteriales</taxon>
        <taxon>Kribbellaceae</taxon>
        <taxon>Kribbella</taxon>
    </lineage>
</organism>
<feature type="transmembrane region" description="Helical" evidence="1">
    <location>
        <begin position="322"/>
        <end position="341"/>
    </location>
</feature>
<keyword evidence="1" id="KW-0472">Membrane</keyword>
<evidence type="ECO:0000313" key="3">
    <source>
        <dbReference type="Proteomes" id="UP000295151"/>
    </source>
</evidence>
<feature type="transmembrane region" description="Helical" evidence="1">
    <location>
        <begin position="466"/>
        <end position="485"/>
    </location>
</feature>
<keyword evidence="1" id="KW-0812">Transmembrane</keyword>
<feature type="transmembrane region" description="Helical" evidence="1">
    <location>
        <begin position="575"/>
        <end position="599"/>
    </location>
</feature>
<evidence type="ECO:0000313" key="2">
    <source>
        <dbReference type="EMBL" id="TDU89792.1"/>
    </source>
</evidence>
<feature type="transmembrane region" description="Helical" evidence="1">
    <location>
        <begin position="232"/>
        <end position="254"/>
    </location>
</feature>
<dbReference type="EMBL" id="SOCE01000001">
    <property type="protein sequence ID" value="TDU89792.1"/>
    <property type="molecule type" value="Genomic_DNA"/>
</dbReference>
<gene>
    <name evidence="2" type="ORF">EV138_3368</name>
</gene>
<reference evidence="2 3" key="1">
    <citation type="submission" date="2019-03" db="EMBL/GenBank/DDBJ databases">
        <title>Genomic Encyclopedia of Type Strains, Phase III (KMG-III): the genomes of soil and plant-associated and newly described type strains.</title>
        <authorList>
            <person name="Whitman W."/>
        </authorList>
    </citation>
    <scope>NUCLEOTIDE SEQUENCE [LARGE SCALE GENOMIC DNA]</scope>
    <source>
        <strain evidence="2 3">VKM Ac-2575</strain>
    </source>
</reference>
<dbReference type="Proteomes" id="UP000295151">
    <property type="component" value="Unassembled WGS sequence"/>
</dbReference>
<keyword evidence="3" id="KW-1185">Reference proteome</keyword>
<comment type="caution">
    <text evidence="2">The sequence shown here is derived from an EMBL/GenBank/DDBJ whole genome shotgun (WGS) entry which is preliminary data.</text>
</comment>
<dbReference type="RefSeq" id="WP_133979811.1">
    <property type="nucleotide sequence ID" value="NZ_SOCE01000001.1"/>
</dbReference>
<feature type="transmembrane region" description="Helical" evidence="1">
    <location>
        <begin position="170"/>
        <end position="196"/>
    </location>
</feature>
<keyword evidence="1" id="KW-1133">Transmembrane helix</keyword>
<evidence type="ECO:0000256" key="1">
    <source>
        <dbReference type="SAM" id="Phobius"/>
    </source>
</evidence>
<proteinExistence type="predicted"/>
<feature type="transmembrane region" description="Helical" evidence="1">
    <location>
        <begin position="31"/>
        <end position="53"/>
    </location>
</feature>
<feature type="transmembrane region" description="Helical" evidence="1">
    <location>
        <begin position="440"/>
        <end position="460"/>
    </location>
</feature>
<feature type="transmembrane region" description="Helical" evidence="1">
    <location>
        <begin position="366"/>
        <end position="385"/>
    </location>
</feature>
<name>A0A4R7TCG0_9ACTN</name>
<sequence>MAVGLTSATAHTLVRMRLAALRHSLRDKNRVAWVAGGAFLGLVLAGATIWAAARGDADLVAVAVTVWALGWIVGPLFAGGGDETLNPEYFTMLPLPPRALSGGLLAAALVGFAPAVSLVALLSLVVLGAQLSLGALLIAVPAVLLQLVSFVLASRLAVAIYGVLLQVRAGAVLAALVNAFILAFTAQGWALIAAFISTDVQGTVADAARIAPSGWGFAAVEAAGRGDWLQTVLALVGLALLNGLMLVAWSALLVRRTTATRTGVRVRRVLTATDAAGAAGAKEVRSWTRDLLYGHRAVFAISYGLFFCLMPLAVGWKAMLPWAGAAAVVMGGAMFSNLYGADGTAFWMTLMTPGSARLDVRARQRAFLLVFGPPALLITLLLTWWSSIDSAWPLVLSALPALLGGAAGLILLSSVYSAVPTTDAHKRSGNPLNSGENEGETLGLVYVMLVLISLTAAPALLAALAWTWWGIPVGLASGVLTWWYFGRLAARRLERRGPELLTLLRHGRQPGQQAPASSLSAKLAQLPQWRRTLAGLCLGFGAIPLIPQAVVPAVFKLNHVDAKAWFLALYTAPAWQWPVIAGMALLGLGMYAFGGLTYYRASKLSVASPQADPLEDADGGRSVAA</sequence>